<feature type="domain" description="CWH43-like N-terminal" evidence="2">
    <location>
        <begin position="41"/>
        <end position="224"/>
    </location>
</feature>
<name>A0A8S1CSC6_9INSE</name>
<dbReference type="InterPro" id="IPR019402">
    <property type="entry name" value="CWH43_N"/>
</dbReference>
<feature type="transmembrane region" description="Helical" evidence="1">
    <location>
        <begin position="198"/>
        <end position="219"/>
    </location>
</feature>
<evidence type="ECO:0000256" key="1">
    <source>
        <dbReference type="SAM" id="Phobius"/>
    </source>
</evidence>
<evidence type="ECO:0000259" key="2">
    <source>
        <dbReference type="Pfam" id="PF10277"/>
    </source>
</evidence>
<dbReference type="Pfam" id="PF10277">
    <property type="entry name" value="Frag1"/>
    <property type="match status" value="1"/>
</dbReference>
<organism evidence="3 4">
    <name type="scientific">Cloeon dipterum</name>
    <dbReference type="NCBI Taxonomy" id="197152"/>
    <lineage>
        <taxon>Eukaryota</taxon>
        <taxon>Metazoa</taxon>
        <taxon>Ecdysozoa</taxon>
        <taxon>Arthropoda</taxon>
        <taxon>Hexapoda</taxon>
        <taxon>Insecta</taxon>
        <taxon>Pterygota</taxon>
        <taxon>Palaeoptera</taxon>
        <taxon>Ephemeroptera</taxon>
        <taxon>Pisciforma</taxon>
        <taxon>Baetidae</taxon>
        <taxon>Cloeon</taxon>
    </lineage>
</organism>
<proteinExistence type="predicted"/>
<evidence type="ECO:0000313" key="4">
    <source>
        <dbReference type="Proteomes" id="UP000494165"/>
    </source>
</evidence>
<keyword evidence="4" id="KW-1185">Reference proteome</keyword>
<keyword evidence="1" id="KW-1133">Transmembrane helix</keyword>
<feature type="transmembrane region" description="Helical" evidence="1">
    <location>
        <begin position="38"/>
        <end position="60"/>
    </location>
</feature>
<dbReference type="EMBL" id="CADEPI010000064">
    <property type="protein sequence ID" value="CAB3371714.1"/>
    <property type="molecule type" value="Genomic_DNA"/>
</dbReference>
<dbReference type="AlphaFoldDB" id="A0A8S1CSC6"/>
<accession>A0A8S1CSC6</accession>
<protein>
    <recommendedName>
        <fullName evidence="2">CWH43-like N-terminal domain-containing protein</fullName>
    </recommendedName>
</protein>
<keyword evidence="1" id="KW-0812">Transmembrane</keyword>
<feature type="transmembrane region" description="Helical" evidence="1">
    <location>
        <begin position="158"/>
        <end position="178"/>
    </location>
</feature>
<reference evidence="3 4" key="1">
    <citation type="submission" date="2020-04" db="EMBL/GenBank/DDBJ databases">
        <authorList>
            <person name="Alioto T."/>
            <person name="Alioto T."/>
            <person name="Gomez Garrido J."/>
        </authorList>
    </citation>
    <scope>NUCLEOTIDE SEQUENCE [LARGE SCALE GENOMIC DNA]</scope>
</reference>
<comment type="caution">
    <text evidence="3">The sequence shown here is derived from an EMBL/GenBank/DDBJ whole genome shotgun (WGS) entry which is preliminary data.</text>
</comment>
<sequence length="253" mass="28454">MELFKASKVTVMTATIYPISCLLSYWESHVPSSPADKFIPNLFLSTLFLTVSSTLMIFVIKMRQSYVREAFDMYPDLRLQGWFAFDPKSVSCLSTWMAIVGIICSVCGAHGGIDHPAVHDTFVILGGIGTTFYLTAQVGLSYTMGELTGRKVSRFRNFLRWCCLFVLTVWMIIVVVVANEVYMDRKSISDESLNVLKVVNLFAEAAVLLLLSAFVASFAHEFEQVTVQIVKVNLLHPKVHRAKLEKKKIYVSC</sequence>
<keyword evidence="1" id="KW-0472">Membrane</keyword>
<evidence type="ECO:0000313" key="3">
    <source>
        <dbReference type="EMBL" id="CAB3371714.1"/>
    </source>
</evidence>
<gene>
    <name evidence="3" type="ORF">CLODIP_2_CD03981</name>
</gene>
<dbReference type="Proteomes" id="UP000494165">
    <property type="component" value="Unassembled WGS sequence"/>
</dbReference>